<sequence length="365" mass="40810">MNLSTFSPSKSTAWHKLALTAAFTIALLPAVSTAAHAEGVDAETQLQLTPLHIQISDHPIEVPGGLSTEGDSYVGLAFLSQQLGLKTSWDEATRTVTVSSDTKTMTMKNQSMTYEMNGHSFYSSKPPVIIEGSTYLPLRFLLEQMGYSIGYTAADKLISIQPVKENTLKLTNVTVNDQQADGITIQYPQIEGWANAEASAKINEFLKAEVAKYQAAANDLLKETKSYVTPDMPELRFSFDVNYTVTYNQQNKLSLHFDTYQYTGGAHGMYDMASHTFDLSTGEELTLKQAALNDPNYKSIINDEIQKQIKERDYTLLTPFVTINDDQRFYLKDNDIVVYFSLYEYTPYALGIPEFHIPVTSFKAQ</sequence>
<dbReference type="RefSeq" id="WP_270877665.1">
    <property type="nucleotide sequence ID" value="NZ_JAQFVF010000005.1"/>
</dbReference>
<dbReference type="Gene3D" id="3.30.457.10">
    <property type="entry name" value="Copper amine oxidase-like, N-terminal domain"/>
    <property type="match status" value="1"/>
</dbReference>
<evidence type="ECO:0000259" key="2">
    <source>
        <dbReference type="Pfam" id="PF07833"/>
    </source>
</evidence>
<dbReference type="Gene3D" id="3.90.640.20">
    <property type="entry name" value="Heat-shock cognate protein, ATPase"/>
    <property type="match status" value="1"/>
</dbReference>
<feature type="domain" description="Copper amine oxidase-like N-terminal" evidence="2">
    <location>
        <begin position="69"/>
        <end position="160"/>
    </location>
</feature>
<feature type="signal peptide" evidence="1">
    <location>
        <begin position="1"/>
        <end position="37"/>
    </location>
</feature>
<organism evidence="5 6">
    <name type="scientific">Paenibacillus aestuarii</name>
    <dbReference type="NCBI Taxonomy" id="516965"/>
    <lineage>
        <taxon>Bacteria</taxon>
        <taxon>Bacillati</taxon>
        <taxon>Bacillota</taxon>
        <taxon>Bacilli</taxon>
        <taxon>Bacillales</taxon>
        <taxon>Paenibacillaceae</taxon>
        <taxon>Paenibacillus</taxon>
    </lineage>
</organism>
<feature type="domain" description="DUF3298" evidence="3">
    <location>
        <begin position="295"/>
        <end position="359"/>
    </location>
</feature>
<evidence type="ECO:0000256" key="1">
    <source>
        <dbReference type="SAM" id="SignalP"/>
    </source>
</evidence>
<evidence type="ECO:0000259" key="4">
    <source>
        <dbReference type="Pfam" id="PF13739"/>
    </source>
</evidence>
<dbReference type="InterPro" id="IPR012854">
    <property type="entry name" value="Cu_amine_oxidase-like_N"/>
</dbReference>
<dbReference type="InterPro" id="IPR036582">
    <property type="entry name" value="Mao_N_sf"/>
</dbReference>
<dbReference type="SUPFAM" id="SSF55383">
    <property type="entry name" value="Copper amine oxidase, domain N"/>
    <property type="match status" value="1"/>
</dbReference>
<comment type="caution">
    <text evidence="5">The sequence shown here is derived from an EMBL/GenBank/DDBJ whole genome shotgun (WGS) entry which is preliminary data.</text>
</comment>
<evidence type="ECO:0000313" key="5">
    <source>
        <dbReference type="EMBL" id="MFC5452219.1"/>
    </source>
</evidence>
<feature type="chain" id="PRO_5045810341" evidence="1">
    <location>
        <begin position="38"/>
        <end position="365"/>
    </location>
</feature>
<name>A0ABW0KFG7_9BACL</name>
<dbReference type="Pfam" id="PF13739">
    <property type="entry name" value="PdaC"/>
    <property type="match status" value="1"/>
</dbReference>
<dbReference type="InterPro" id="IPR037126">
    <property type="entry name" value="PdaC/RsiV-like_sf"/>
</dbReference>
<dbReference type="Pfam" id="PF07833">
    <property type="entry name" value="Cu_amine_oxidN1"/>
    <property type="match status" value="1"/>
</dbReference>
<dbReference type="InterPro" id="IPR025303">
    <property type="entry name" value="PdaC"/>
</dbReference>
<dbReference type="InterPro" id="IPR021729">
    <property type="entry name" value="DUF3298"/>
</dbReference>
<dbReference type="Pfam" id="PF11738">
    <property type="entry name" value="DUF3298"/>
    <property type="match status" value="1"/>
</dbReference>
<dbReference type="EMBL" id="JBHSMJ010000042">
    <property type="protein sequence ID" value="MFC5452219.1"/>
    <property type="molecule type" value="Genomic_DNA"/>
</dbReference>
<evidence type="ECO:0000259" key="3">
    <source>
        <dbReference type="Pfam" id="PF11738"/>
    </source>
</evidence>
<gene>
    <name evidence="5" type="ORF">ACFPOG_28830</name>
</gene>
<reference evidence="6" key="1">
    <citation type="journal article" date="2019" name="Int. J. Syst. Evol. Microbiol.">
        <title>The Global Catalogue of Microorganisms (GCM) 10K type strain sequencing project: providing services to taxonomists for standard genome sequencing and annotation.</title>
        <authorList>
            <consortium name="The Broad Institute Genomics Platform"/>
            <consortium name="The Broad Institute Genome Sequencing Center for Infectious Disease"/>
            <person name="Wu L."/>
            <person name="Ma J."/>
        </authorList>
    </citation>
    <scope>NUCLEOTIDE SEQUENCE [LARGE SCALE GENOMIC DNA]</scope>
    <source>
        <strain evidence="6">KACC 11904</strain>
    </source>
</reference>
<proteinExistence type="predicted"/>
<protein>
    <submittedName>
        <fullName evidence="5">PdaC/SigV domain-containing protein</fullName>
    </submittedName>
</protein>
<evidence type="ECO:0000313" key="6">
    <source>
        <dbReference type="Proteomes" id="UP001596044"/>
    </source>
</evidence>
<accession>A0ABW0KFG7</accession>
<keyword evidence="6" id="KW-1185">Reference proteome</keyword>
<keyword evidence="1" id="KW-0732">Signal</keyword>
<dbReference type="Gene3D" id="3.30.565.40">
    <property type="entry name" value="Fervidobacterium nodosum Rt17-B1 like"/>
    <property type="match status" value="1"/>
</dbReference>
<dbReference type="Proteomes" id="UP001596044">
    <property type="component" value="Unassembled WGS sequence"/>
</dbReference>
<feature type="domain" description="Deacetylase PdaC" evidence="4">
    <location>
        <begin position="182"/>
        <end position="270"/>
    </location>
</feature>